<dbReference type="InterPro" id="IPR003870">
    <property type="entry name" value="DUF222"/>
</dbReference>
<dbReference type="RefSeq" id="WP_344412909.1">
    <property type="nucleotide sequence ID" value="NZ_BAAAQK010000003.1"/>
</dbReference>
<dbReference type="Pfam" id="PF02720">
    <property type="entry name" value="DUF222"/>
    <property type="match status" value="1"/>
</dbReference>
<accession>A0ABN2MSR9</accession>
<comment type="caution">
    <text evidence="2">The sequence shown here is derived from an EMBL/GenBank/DDBJ whole genome shotgun (WGS) entry which is preliminary data.</text>
</comment>
<name>A0ABN2MSR9_9PSEU</name>
<evidence type="ECO:0000313" key="3">
    <source>
        <dbReference type="Proteomes" id="UP001500449"/>
    </source>
</evidence>
<protein>
    <submittedName>
        <fullName evidence="2">HNH endonuclease signature motif containing protein</fullName>
    </submittedName>
</protein>
<dbReference type="SMART" id="SM00507">
    <property type="entry name" value="HNHc"/>
    <property type="match status" value="1"/>
</dbReference>
<organism evidence="2 3">
    <name type="scientific">Pseudonocardia ailaonensis</name>
    <dbReference type="NCBI Taxonomy" id="367279"/>
    <lineage>
        <taxon>Bacteria</taxon>
        <taxon>Bacillati</taxon>
        <taxon>Actinomycetota</taxon>
        <taxon>Actinomycetes</taxon>
        <taxon>Pseudonocardiales</taxon>
        <taxon>Pseudonocardiaceae</taxon>
        <taxon>Pseudonocardia</taxon>
    </lineage>
</organism>
<keyword evidence="2" id="KW-0540">Nuclease</keyword>
<keyword evidence="3" id="KW-1185">Reference proteome</keyword>
<dbReference type="InterPro" id="IPR003615">
    <property type="entry name" value="HNH_nuc"/>
</dbReference>
<dbReference type="EMBL" id="BAAAQK010000003">
    <property type="protein sequence ID" value="GAA1834275.1"/>
    <property type="molecule type" value="Genomic_DNA"/>
</dbReference>
<proteinExistence type="predicted"/>
<evidence type="ECO:0000313" key="2">
    <source>
        <dbReference type="EMBL" id="GAA1834275.1"/>
    </source>
</evidence>
<keyword evidence="2" id="KW-0255">Endonuclease</keyword>
<dbReference type="GO" id="GO:0004519">
    <property type="term" value="F:endonuclease activity"/>
    <property type="evidence" value="ECO:0007669"/>
    <property type="project" value="UniProtKB-KW"/>
</dbReference>
<reference evidence="2 3" key="1">
    <citation type="journal article" date="2019" name="Int. J. Syst. Evol. Microbiol.">
        <title>The Global Catalogue of Microorganisms (GCM) 10K type strain sequencing project: providing services to taxonomists for standard genome sequencing and annotation.</title>
        <authorList>
            <consortium name="The Broad Institute Genomics Platform"/>
            <consortium name="The Broad Institute Genome Sequencing Center for Infectious Disease"/>
            <person name="Wu L."/>
            <person name="Ma J."/>
        </authorList>
    </citation>
    <scope>NUCLEOTIDE SEQUENCE [LARGE SCALE GENOMIC DNA]</scope>
    <source>
        <strain evidence="2 3">JCM 16009</strain>
    </source>
</reference>
<evidence type="ECO:0000259" key="1">
    <source>
        <dbReference type="SMART" id="SM00507"/>
    </source>
</evidence>
<feature type="domain" description="HNH nuclease" evidence="1">
    <location>
        <begin position="315"/>
        <end position="366"/>
    </location>
</feature>
<dbReference type="Proteomes" id="UP001500449">
    <property type="component" value="Unassembled WGS sequence"/>
</dbReference>
<gene>
    <name evidence="2" type="ORF">GCM10009836_10590</name>
</gene>
<keyword evidence="2" id="KW-0378">Hydrolase</keyword>
<sequence length="372" mass="39878">MTTALAPRPGTPVPAAAAEAARIAELVALRNRIDAEIAEEVRAFARAAVEARLEQIAAEQVTVEQVEATVVDRLGRALRVSPTRARAQLRIGRDLHAGLDRVRTSYGAGELDQPKVAAIVAAAAGLDAGERAEVDRRLSSYDLPSLGLRRVADLARTIVAEVAPEKFAERARAARRDRHVTISPAGDGMALLRAYLPAEQGVTCYAALRKAVTEHWVGSEPVTRTRGQIMADTLVERLTGAAPTEAAAAVELQVLVPVESLVDTAGGPLPVELPGFGPVPAEFLVEPGRATWRRLVTREGVVIGADSRRRTFTGVLAEVIRSRDRGRCTAPHCDAPIEHLDHLHRWSEGGSTTLENGAGRCAFHNLVREIPP</sequence>